<dbReference type="NCBIfam" id="TIGR01733">
    <property type="entry name" value="AA-adenyl-dom"/>
    <property type="match status" value="1"/>
</dbReference>
<dbReference type="Gene3D" id="3.30.559.30">
    <property type="entry name" value="Nonribosomal peptide synthetase, condensation domain"/>
    <property type="match status" value="1"/>
</dbReference>
<dbReference type="PANTHER" id="PTHR45527:SF1">
    <property type="entry name" value="FATTY ACID SYNTHASE"/>
    <property type="match status" value="1"/>
</dbReference>
<dbReference type="Gene3D" id="1.10.1200.10">
    <property type="entry name" value="ACP-like"/>
    <property type="match status" value="1"/>
</dbReference>
<dbReference type="Pfam" id="PF00550">
    <property type="entry name" value="PP-binding"/>
    <property type="match status" value="1"/>
</dbReference>
<keyword evidence="2" id="KW-0597">Phosphoprotein</keyword>
<dbReference type="InterPro" id="IPR010071">
    <property type="entry name" value="AA_adenyl_dom"/>
</dbReference>
<dbReference type="InterPro" id="IPR036736">
    <property type="entry name" value="ACP-like_sf"/>
</dbReference>
<dbReference type="EMBL" id="JAPZBU010000003">
    <property type="protein sequence ID" value="KAJ5413636.1"/>
    <property type="molecule type" value="Genomic_DNA"/>
</dbReference>
<dbReference type="PROSITE" id="PS50075">
    <property type="entry name" value="CARRIER"/>
    <property type="match status" value="1"/>
</dbReference>
<dbReference type="InterPro" id="IPR000873">
    <property type="entry name" value="AMP-dep_synth/lig_dom"/>
</dbReference>
<evidence type="ECO:0000313" key="6">
    <source>
        <dbReference type="Proteomes" id="UP001147747"/>
    </source>
</evidence>
<comment type="caution">
    <text evidence="5">The sequence shown here is derived from an EMBL/GenBank/DDBJ whole genome shotgun (WGS) entry which is preliminary data.</text>
</comment>
<dbReference type="GO" id="GO:0031177">
    <property type="term" value="F:phosphopantetheine binding"/>
    <property type="evidence" value="ECO:0007669"/>
    <property type="project" value="TreeGrafter"/>
</dbReference>
<dbReference type="FunFam" id="3.40.50.12780:FF:000014">
    <property type="entry name" value="Nonribosomal peptide synthetase 1"/>
    <property type="match status" value="1"/>
</dbReference>
<dbReference type="InterPro" id="IPR042099">
    <property type="entry name" value="ANL_N_sf"/>
</dbReference>
<dbReference type="Gene3D" id="3.30.559.10">
    <property type="entry name" value="Chloramphenicol acetyltransferase-like domain"/>
    <property type="match status" value="1"/>
</dbReference>
<keyword evidence="3" id="KW-0436">Ligase</keyword>
<dbReference type="Proteomes" id="UP001147747">
    <property type="component" value="Unassembled WGS sequence"/>
</dbReference>
<dbReference type="SUPFAM" id="SSF52777">
    <property type="entry name" value="CoA-dependent acyltransferases"/>
    <property type="match status" value="2"/>
</dbReference>
<dbReference type="Pfam" id="PF00668">
    <property type="entry name" value="Condensation"/>
    <property type="match status" value="1"/>
</dbReference>
<dbReference type="GO" id="GO:0043041">
    <property type="term" value="P:amino acid activation for nonribosomal peptide biosynthetic process"/>
    <property type="evidence" value="ECO:0007669"/>
    <property type="project" value="TreeGrafter"/>
</dbReference>
<dbReference type="PROSITE" id="PS00012">
    <property type="entry name" value="PHOSPHOPANTETHEINE"/>
    <property type="match status" value="1"/>
</dbReference>
<dbReference type="SUPFAM" id="SSF47336">
    <property type="entry name" value="ACP-like"/>
    <property type="match status" value="1"/>
</dbReference>
<gene>
    <name evidence="5" type="ORF">N7509_000263</name>
</gene>
<evidence type="ECO:0000313" key="5">
    <source>
        <dbReference type="EMBL" id="KAJ5413636.1"/>
    </source>
</evidence>
<sequence>MDQLSAGDRHQILRLESRMEEQPDAQAVDAWDGEWTYDELDQHSSALSQVLIRSGVMVGDFVALCFDKSKWTSVAVLGVLKAGGAFVFLDPRHPVERLRQMCRTVNAKLLLASLSQRHLAQRVCPDLTTQILNEGLLATTNLGETSLNVKVQPHHPAYAAFTSGSTGIPKGAVLRHDALVTSTQLSKEGHNLNRKSRILNFAAFAFDVNIYEHFWVLLLGGCLCIPSEDERLGDLERVIKQRRVNWAAITPTLARQLEPERLPSLKSLVLLGEPMTQKDIDIWSPHVKLINSYGPAECSIVVTTQTMGPSVGVGTIGRSDVVTCWVVDESDPQQLAPIGKAGELVLEGPAVSSGYMNSPEQTDRAFMTNPAWLPLSRYSSRKLYKTGDIVRYNPDGSLCILGRKDRQLKINGQRLEVSEIEHHLQKALNGGAQQAIVDVVTLPRRPKSLIVFIHISTSTCVTSSGFIQEPDKLFWKQVSHIRAHLLEHLPGYMVPELYYPVNSIPHTMTGKIDRKALREEIERLSNDEAGLYINPLEEDRVPEVPRTKEEKILQRLWSEALGIPQDEIYREDNWVRLGGDSVLAMNLVRSAREEGYAFSVANVMTERTIAALAQINRIADGRDVHADGETNSLKPFSLLTADNELLHGLIQIAADQCQVAPEVIEDIYPCTREHCTMIPREPGDVDFTLRVEASISPDLDLDRLSKAWSATVAANPMLRSRVVELLHGRFFYAVLQDSTQLEFKMTELDGLDRHEGRIWKPARPLVCIAVKDDRFVMLIHHLLYDGHSLPLIFRNIERAYQGQPLPVTPYRPFRGALAEAQDVKQQFWIERFKGWNGGLFPAVKEGTRSSKETKSLERQMPIYTTDYTASLTLHFALAVTISWYLNEAQDVVFGTTTSRRGASVPGVQGIIAPMFALLPMRVQLASSATIREHLKVLQKESLQAMEHELVDSGTFADLGGELATAMQYQTMLVVQPDTPADDMSLFHNIHMQYADGVAFPLNLGLQCFLSTHSVRLDMQINEPTTRDEIDWDRFADRFCTAFGTIQQQPDFELNRLFDRLATRSVCQNR</sequence>
<dbReference type="GO" id="GO:0005737">
    <property type="term" value="C:cytoplasm"/>
    <property type="evidence" value="ECO:0007669"/>
    <property type="project" value="TreeGrafter"/>
</dbReference>
<organism evidence="5 6">
    <name type="scientific">Penicillium cosmopolitanum</name>
    <dbReference type="NCBI Taxonomy" id="1131564"/>
    <lineage>
        <taxon>Eukaryota</taxon>
        <taxon>Fungi</taxon>
        <taxon>Dikarya</taxon>
        <taxon>Ascomycota</taxon>
        <taxon>Pezizomycotina</taxon>
        <taxon>Eurotiomycetes</taxon>
        <taxon>Eurotiomycetidae</taxon>
        <taxon>Eurotiales</taxon>
        <taxon>Aspergillaceae</taxon>
        <taxon>Penicillium</taxon>
    </lineage>
</organism>
<dbReference type="OrthoDB" id="416786at2759"/>
<dbReference type="AlphaFoldDB" id="A0A9W9WAA6"/>
<dbReference type="Pfam" id="PF00501">
    <property type="entry name" value="AMP-binding"/>
    <property type="match status" value="1"/>
</dbReference>
<dbReference type="RefSeq" id="XP_056493492.1">
    <property type="nucleotide sequence ID" value="XM_056624910.1"/>
</dbReference>
<evidence type="ECO:0000256" key="2">
    <source>
        <dbReference type="ARBA" id="ARBA00022553"/>
    </source>
</evidence>
<dbReference type="GeneID" id="81363890"/>
<evidence type="ECO:0000256" key="1">
    <source>
        <dbReference type="ARBA" id="ARBA00022450"/>
    </source>
</evidence>
<dbReference type="FunFam" id="3.30.300.30:FF:000015">
    <property type="entry name" value="Nonribosomal peptide synthase SidD"/>
    <property type="match status" value="1"/>
</dbReference>
<dbReference type="PANTHER" id="PTHR45527">
    <property type="entry name" value="NONRIBOSOMAL PEPTIDE SYNTHETASE"/>
    <property type="match status" value="1"/>
</dbReference>
<proteinExistence type="predicted"/>
<name>A0A9W9WAA6_9EURO</name>
<reference evidence="5" key="1">
    <citation type="submission" date="2022-12" db="EMBL/GenBank/DDBJ databases">
        <authorList>
            <person name="Petersen C."/>
        </authorList>
    </citation>
    <scope>NUCLEOTIDE SEQUENCE</scope>
    <source>
        <strain evidence="5">IBT 29677</strain>
    </source>
</reference>
<evidence type="ECO:0000259" key="4">
    <source>
        <dbReference type="PROSITE" id="PS50075"/>
    </source>
</evidence>
<dbReference type="InterPro" id="IPR001242">
    <property type="entry name" value="Condensation_dom"/>
</dbReference>
<dbReference type="InterPro" id="IPR009081">
    <property type="entry name" value="PP-bd_ACP"/>
</dbReference>
<evidence type="ECO:0000256" key="3">
    <source>
        <dbReference type="ARBA" id="ARBA00022598"/>
    </source>
</evidence>
<dbReference type="Gene3D" id="3.30.300.30">
    <property type="match status" value="1"/>
</dbReference>
<dbReference type="GO" id="GO:0016874">
    <property type="term" value="F:ligase activity"/>
    <property type="evidence" value="ECO:0007669"/>
    <property type="project" value="UniProtKB-KW"/>
</dbReference>
<dbReference type="InterPro" id="IPR045851">
    <property type="entry name" value="AMP-bd_C_sf"/>
</dbReference>
<dbReference type="InterPro" id="IPR023213">
    <property type="entry name" value="CAT-like_dom_sf"/>
</dbReference>
<keyword evidence="6" id="KW-1185">Reference proteome</keyword>
<dbReference type="CDD" id="cd05918">
    <property type="entry name" value="A_NRPS_SidN3_like"/>
    <property type="match status" value="1"/>
</dbReference>
<dbReference type="InterPro" id="IPR006162">
    <property type="entry name" value="Ppantetheine_attach_site"/>
</dbReference>
<protein>
    <recommendedName>
        <fullName evidence="4">Carrier domain-containing protein</fullName>
    </recommendedName>
</protein>
<reference evidence="5" key="2">
    <citation type="journal article" date="2023" name="IMA Fungus">
        <title>Comparative genomic study of the Penicillium genus elucidates a diverse pangenome and 15 lateral gene transfer events.</title>
        <authorList>
            <person name="Petersen C."/>
            <person name="Sorensen T."/>
            <person name="Nielsen M.R."/>
            <person name="Sondergaard T.E."/>
            <person name="Sorensen J.L."/>
            <person name="Fitzpatrick D.A."/>
            <person name="Frisvad J.C."/>
            <person name="Nielsen K.L."/>
        </authorList>
    </citation>
    <scope>NUCLEOTIDE SEQUENCE</scope>
    <source>
        <strain evidence="5">IBT 29677</strain>
    </source>
</reference>
<dbReference type="Gene3D" id="3.40.50.12780">
    <property type="entry name" value="N-terminal domain of ligase-like"/>
    <property type="match status" value="1"/>
</dbReference>
<keyword evidence="1" id="KW-0596">Phosphopantetheine</keyword>
<dbReference type="SUPFAM" id="SSF56801">
    <property type="entry name" value="Acetyl-CoA synthetase-like"/>
    <property type="match status" value="1"/>
</dbReference>
<dbReference type="GO" id="GO:0044550">
    <property type="term" value="P:secondary metabolite biosynthetic process"/>
    <property type="evidence" value="ECO:0007669"/>
    <property type="project" value="TreeGrafter"/>
</dbReference>
<feature type="domain" description="Carrier" evidence="4">
    <location>
        <begin position="544"/>
        <end position="620"/>
    </location>
</feature>
<accession>A0A9W9WAA6</accession>